<dbReference type="PRINTS" id="PR00320">
    <property type="entry name" value="GPROTEINBRPT"/>
</dbReference>
<evidence type="ECO:0000256" key="1">
    <source>
        <dbReference type="ARBA" id="ARBA00004123"/>
    </source>
</evidence>
<dbReference type="InterPro" id="IPR015943">
    <property type="entry name" value="WD40/YVTN_repeat-like_dom_sf"/>
</dbReference>
<feature type="repeat" description="WD" evidence="11">
    <location>
        <begin position="590"/>
        <end position="621"/>
    </location>
</feature>
<dbReference type="Pfam" id="PF00400">
    <property type="entry name" value="WD40"/>
    <property type="match status" value="6"/>
</dbReference>
<dbReference type="PROSITE" id="PS50294">
    <property type="entry name" value="WD_REPEATS_REGION"/>
    <property type="match status" value="2"/>
</dbReference>
<feature type="repeat" description="WD" evidence="11">
    <location>
        <begin position="386"/>
        <end position="416"/>
    </location>
</feature>
<sequence length="788" mass="89341">MEMTNYISCACNCQPNAVDWGKSGLVCYGYSNAIAIYNPDAHITGKVLKTYHKHSSQVKVVQWIDTDDDDDDDFGIEILSGSLDGTIIIWTRKENDDTYNTSTVLTLGDSLTATHAIHLKKANNDDEFRPLLVCASSFKDIFKIWRRNTSGSIQDEQILNLKKRIPTQVRMAFLPGPQCIPIVIIALDDASIHIFAWNNQNNDAEINFVHIKELKGHQSWIQCLDIAQSNENEAILASGSQDGTIRLWKIMLLTAENYLNDERINKFTFGDNCFGILLESVLSGHEHWVYGVHWHPVIKDDNGKYKRPLKLLSCALDKTMIIWEPNTNGVWVETVRLGKVGGNALGYYGCKFNKDGSSVLAHGYQGTFHMWKYNESKDMWFPRTAPSGHFSDVTDLHWDPNGKYLLTTSSDQTTRIHIPWRPNQETQEEDLVWHEIARPQIHGYDINCLAILSSTMFASGADEKVVRIFEAPNYFVESLNNDTWSNPKNVTDSASVPALGLTNKAHNNNELQENFDDNNLQCDLPPTEEEIIRHTLWPELEKLYGHGYEIFSMSARHDGRLLATASKANNAEHSSIILWNTKSWTQVQKLSSHRLTVTQIAFSPNDKLLVSVSRDRRWALYCCVDDDNEKMMYNLVGMSSKDNPLHTRIIWCCAWTHDSKYFATGSRDGKIGIWTIESQQNSNDIKLITSLDFGEASVTAIAFASEFASLNTYVLAIGFDDGRIEIQKIDLNHTNASWISCIKFDTSQAHHKTVKKLSFRPSSQKEFYYLASCSSDSAVKIHKLNIQK</sequence>
<dbReference type="GO" id="GO:0033588">
    <property type="term" value="C:elongator holoenzyme complex"/>
    <property type="evidence" value="ECO:0007669"/>
    <property type="project" value="InterPro"/>
</dbReference>
<dbReference type="AlphaFoldDB" id="A0AA39KS10"/>
<evidence type="ECO:0000313" key="12">
    <source>
        <dbReference type="EMBL" id="KAK0171700.1"/>
    </source>
</evidence>
<keyword evidence="8" id="KW-0819">tRNA processing</keyword>
<reference evidence="12" key="1">
    <citation type="journal article" date="2023" name="bioRxiv">
        <title>Scaffold-level genome assemblies of two parasitoid biocontrol wasps reveal the parthenogenesis mechanism and an associated novel virus.</title>
        <authorList>
            <person name="Inwood S."/>
            <person name="Skelly J."/>
            <person name="Guhlin J."/>
            <person name="Harrop T."/>
            <person name="Goldson S."/>
            <person name="Dearden P."/>
        </authorList>
    </citation>
    <scope>NUCLEOTIDE SEQUENCE</scope>
    <source>
        <strain evidence="12">Irish</strain>
        <tissue evidence="12">Whole body</tissue>
    </source>
</reference>
<evidence type="ECO:0000256" key="5">
    <source>
        <dbReference type="ARBA" id="ARBA00020267"/>
    </source>
</evidence>
<dbReference type="GO" id="GO:0005737">
    <property type="term" value="C:cytoplasm"/>
    <property type="evidence" value="ECO:0007669"/>
    <property type="project" value="UniProtKB-SubCell"/>
</dbReference>
<evidence type="ECO:0000256" key="4">
    <source>
        <dbReference type="ARBA" id="ARBA00005881"/>
    </source>
</evidence>
<keyword evidence="6" id="KW-0963">Cytoplasm</keyword>
<comment type="caution">
    <text evidence="12">The sequence shown here is derived from an EMBL/GenBank/DDBJ whole genome shotgun (WGS) entry which is preliminary data.</text>
</comment>
<dbReference type="InterPro" id="IPR036322">
    <property type="entry name" value="WD40_repeat_dom_sf"/>
</dbReference>
<dbReference type="Proteomes" id="UP001168990">
    <property type="component" value="Unassembled WGS sequence"/>
</dbReference>
<comment type="subcellular location">
    <subcellularLocation>
        <location evidence="2">Cytoplasm</location>
    </subcellularLocation>
    <subcellularLocation>
        <location evidence="1">Nucleus</location>
    </subcellularLocation>
</comment>
<evidence type="ECO:0000256" key="2">
    <source>
        <dbReference type="ARBA" id="ARBA00004496"/>
    </source>
</evidence>
<evidence type="ECO:0000256" key="7">
    <source>
        <dbReference type="ARBA" id="ARBA00022574"/>
    </source>
</evidence>
<dbReference type="PANTHER" id="PTHR44111:SF1">
    <property type="entry name" value="ELONGATOR COMPLEX PROTEIN 2"/>
    <property type="match status" value="1"/>
</dbReference>
<keyword evidence="10" id="KW-0539">Nucleus</keyword>
<evidence type="ECO:0000313" key="13">
    <source>
        <dbReference type="Proteomes" id="UP001168990"/>
    </source>
</evidence>
<evidence type="ECO:0000256" key="6">
    <source>
        <dbReference type="ARBA" id="ARBA00022490"/>
    </source>
</evidence>
<reference evidence="12" key="2">
    <citation type="submission" date="2023-03" db="EMBL/GenBank/DDBJ databases">
        <authorList>
            <person name="Inwood S.N."/>
            <person name="Skelly J.G."/>
            <person name="Guhlin J."/>
            <person name="Harrop T.W.R."/>
            <person name="Goldson S.G."/>
            <person name="Dearden P.K."/>
        </authorList>
    </citation>
    <scope>NUCLEOTIDE SEQUENCE</scope>
    <source>
        <strain evidence="12">Irish</strain>
        <tissue evidence="12">Whole body</tissue>
    </source>
</reference>
<keyword evidence="9" id="KW-0677">Repeat</keyword>
<dbReference type="InterPro" id="IPR037289">
    <property type="entry name" value="Elp2"/>
</dbReference>
<dbReference type="PROSITE" id="PS50082">
    <property type="entry name" value="WD_REPEATS_2"/>
    <property type="match status" value="4"/>
</dbReference>
<proteinExistence type="inferred from homology"/>
<feature type="repeat" description="WD" evidence="11">
    <location>
        <begin position="214"/>
        <end position="250"/>
    </location>
</feature>
<evidence type="ECO:0000256" key="9">
    <source>
        <dbReference type="ARBA" id="ARBA00022737"/>
    </source>
</evidence>
<dbReference type="GO" id="GO:0002098">
    <property type="term" value="P:tRNA wobble uridine modification"/>
    <property type="evidence" value="ECO:0007669"/>
    <property type="project" value="InterPro"/>
</dbReference>
<name>A0AA39KS10_9HYME</name>
<dbReference type="Gene3D" id="2.130.10.10">
    <property type="entry name" value="YVTN repeat-like/Quinoprotein amine dehydrogenase"/>
    <property type="match status" value="6"/>
</dbReference>
<feature type="repeat" description="WD" evidence="11">
    <location>
        <begin position="643"/>
        <end position="684"/>
    </location>
</feature>
<dbReference type="FunFam" id="2.130.10.10:FF:000400">
    <property type="entry name" value="Elongator acetyltransferase complex subunit 2"/>
    <property type="match status" value="1"/>
</dbReference>
<evidence type="ECO:0000256" key="10">
    <source>
        <dbReference type="ARBA" id="ARBA00023242"/>
    </source>
</evidence>
<dbReference type="SUPFAM" id="SSF50978">
    <property type="entry name" value="WD40 repeat-like"/>
    <property type="match status" value="3"/>
</dbReference>
<evidence type="ECO:0000256" key="8">
    <source>
        <dbReference type="ARBA" id="ARBA00022694"/>
    </source>
</evidence>
<comment type="similarity">
    <text evidence="4">Belongs to the WD repeat ELP2 family.</text>
</comment>
<dbReference type="EMBL" id="JAQQBS010000002">
    <property type="protein sequence ID" value="KAK0171700.1"/>
    <property type="molecule type" value="Genomic_DNA"/>
</dbReference>
<dbReference type="GO" id="GO:0005634">
    <property type="term" value="C:nucleus"/>
    <property type="evidence" value="ECO:0007669"/>
    <property type="project" value="UniProtKB-SubCell"/>
</dbReference>
<comment type="pathway">
    <text evidence="3">tRNA modification; 5-methoxycarbonylmethyl-2-thiouridine-tRNA biosynthesis.</text>
</comment>
<protein>
    <recommendedName>
        <fullName evidence="5">Elongator complex protein 2</fullName>
    </recommendedName>
</protein>
<dbReference type="InterPro" id="IPR001680">
    <property type="entry name" value="WD40_rpt"/>
</dbReference>
<keyword evidence="7 11" id="KW-0853">WD repeat</keyword>
<dbReference type="SMART" id="SM00320">
    <property type="entry name" value="WD40"/>
    <property type="match status" value="10"/>
</dbReference>
<evidence type="ECO:0000256" key="11">
    <source>
        <dbReference type="PROSITE-ProRule" id="PRU00221"/>
    </source>
</evidence>
<gene>
    <name evidence="12" type="ORF">PV328_005121</name>
</gene>
<organism evidence="12 13">
    <name type="scientific">Microctonus aethiopoides</name>
    <dbReference type="NCBI Taxonomy" id="144406"/>
    <lineage>
        <taxon>Eukaryota</taxon>
        <taxon>Metazoa</taxon>
        <taxon>Ecdysozoa</taxon>
        <taxon>Arthropoda</taxon>
        <taxon>Hexapoda</taxon>
        <taxon>Insecta</taxon>
        <taxon>Pterygota</taxon>
        <taxon>Neoptera</taxon>
        <taxon>Endopterygota</taxon>
        <taxon>Hymenoptera</taxon>
        <taxon>Apocrita</taxon>
        <taxon>Ichneumonoidea</taxon>
        <taxon>Braconidae</taxon>
        <taxon>Euphorinae</taxon>
        <taxon>Microctonus</taxon>
    </lineage>
</organism>
<evidence type="ECO:0000256" key="3">
    <source>
        <dbReference type="ARBA" id="ARBA00005043"/>
    </source>
</evidence>
<accession>A0AA39KS10</accession>
<dbReference type="InterPro" id="IPR020472">
    <property type="entry name" value="WD40_PAC1"/>
</dbReference>
<keyword evidence="13" id="KW-1185">Reference proteome</keyword>
<dbReference type="PANTHER" id="PTHR44111">
    <property type="entry name" value="ELONGATOR COMPLEX PROTEIN 2"/>
    <property type="match status" value="1"/>
</dbReference>